<dbReference type="Proteomes" id="UP001295794">
    <property type="component" value="Unassembled WGS sequence"/>
</dbReference>
<dbReference type="PANTHER" id="PTHR31212:SF5">
    <property type="entry name" value="ISOCHORISMATASE FAMILY PROTEIN FAMILY (AFU_ORTHOLOGUE AFUA_3G14500)"/>
    <property type="match status" value="1"/>
</dbReference>
<dbReference type="Pfam" id="PF13532">
    <property type="entry name" value="2OG-FeII_Oxy_2"/>
    <property type="match status" value="1"/>
</dbReference>
<organism evidence="3 4">
    <name type="scientific">Mycena citricolor</name>
    <dbReference type="NCBI Taxonomy" id="2018698"/>
    <lineage>
        <taxon>Eukaryota</taxon>
        <taxon>Fungi</taxon>
        <taxon>Dikarya</taxon>
        <taxon>Basidiomycota</taxon>
        <taxon>Agaricomycotina</taxon>
        <taxon>Agaricomycetes</taxon>
        <taxon>Agaricomycetidae</taxon>
        <taxon>Agaricales</taxon>
        <taxon>Marasmiineae</taxon>
        <taxon>Mycenaceae</taxon>
        <taxon>Mycena</taxon>
    </lineage>
</organism>
<evidence type="ECO:0000313" key="4">
    <source>
        <dbReference type="Proteomes" id="UP001295794"/>
    </source>
</evidence>
<reference evidence="3" key="1">
    <citation type="submission" date="2023-11" db="EMBL/GenBank/DDBJ databases">
        <authorList>
            <person name="De Vega J J."/>
            <person name="De Vega J J."/>
        </authorList>
    </citation>
    <scope>NUCLEOTIDE SEQUENCE</scope>
</reference>
<dbReference type="EMBL" id="CAVNYO010000419">
    <property type="protein sequence ID" value="CAK5277751.1"/>
    <property type="molecule type" value="Genomic_DNA"/>
</dbReference>
<dbReference type="InterPro" id="IPR032854">
    <property type="entry name" value="ALKBH3"/>
</dbReference>
<feature type="region of interest" description="Disordered" evidence="1">
    <location>
        <begin position="150"/>
        <end position="185"/>
    </location>
</feature>
<dbReference type="PANTHER" id="PTHR31212">
    <property type="entry name" value="ALPHA-KETOGLUTARATE-DEPENDENT DIOXYGENASE ALKB HOMOLOG 3"/>
    <property type="match status" value="1"/>
</dbReference>
<feature type="domain" description="Fe2OG dioxygenase" evidence="2">
    <location>
        <begin position="103"/>
        <end position="236"/>
    </location>
</feature>
<sequence>MSHSTTMEPGEAIGAGDSWLGLNLLDAELAEVAFDRLRSEVAFQRMNHHGGEVPRLVAVEGAVASDGSFPIYRHPADESPPLHPFSPTVQLIRQYVEQAVKHPVNHVLIQLYRTGADYISEHSDKTIDVVKGSKIVNVSLGAQRTMTLRLKKDRESSHPTNERDGEEAGSVRKEPGPARETQRVPLPNNSIFVLGPETNAKWVHAVNQDRRLLSVKSEPEIAYEGARISLTFRRIGTFLTGDQRHIWGQGATSKSRELAARVVHGEEASTALIRAFGQENQMLEFDWNLWYGQGFDVVNFAPK</sequence>
<dbReference type="GO" id="GO:0006307">
    <property type="term" value="P:DNA alkylation repair"/>
    <property type="evidence" value="ECO:0007669"/>
    <property type="project" value="InterPro"/>
</dbReference>
<protein>
    <recommendedName>
        <fullName evidence="2">Fe2OG dioxygenase domain-containing protein</fullName>
    </recommendedName>
</protein>
<comment type="caution">
    <text evidence="3">The sequence shown here is derived from an EMBL/GenBank/DDBJ whole genome shotgun (WGS) entry which is preliminary data.</text>
</comment>
<evidence type="ECO:0000256" key="1">
    <source>
        <dbReference type="SAM" id="MobiDB-lite"/>
    </source>
</evidence>
<dbReference type="InterPro" id="IPR005123">
    <property type="entry name" value="Oxoglu/Fe-dep_dioxygenase_dom"/>
</dbReference>
<evidence type="ECO:0000259" key="2">
    <source>
        <dbReference type="PROSITE" id="PS51471"/>
    </source>
</evidence>
<dbReference type="SUPFAM" id="SSF51197">
    <property type="entry name" value="Clavaminate synthase-like"/>
    <property type="match status" value="1"/>
</dbReference>
<dbReference type="AlphaFoldDB" id="A0AAD2K468"/>
<dbReference type="InterPro" id="IPR037151">
    <property type="entry name" value="AlkB-like_sf"/>
</dbReference>
<feature type="compositionally biased region" description="Basic and acidic residues" evidence="1">
    <location>
        <begin position="150"/>
        <end position="163"/>
    </location>
</feature>
<dbReference type="PROSITE" id="PS51471">
    <property type="entry name" value="FE2OG_OXY"/>
    <property type="match status" value="1"/>
</dbReference>
<name>A0AAD2K468_9AGAR</name>
<feature type="compositionally biased region" description="Basic and acidic residues" evidence="1">
    <location>
        <begin position="169"/>
        <end position="182"/>
    </location>
</feature>
<keyword evidence="4" id="KW-1185">Reference proteome</keyword>
<gene>
    <name evidence="3" type="ORF">MYCIT1_LOCUS26829</name>
</gene>
<dbReference type="GO" id="GO:0051213">
    <property type="term" value="F:dioxygenase activity"/>
    <property type="evidence" value="ECO:0007669"/>
    <property type="project" value="InterPro"/>
</dbReference>
<evidence type="ECO:0000313" key="3">
    <source>
        <dbReference type="EMBL" id="CAK5277751.1"/>
    </source>
</evidence>
<accession>A0AAD2K468</accession>
<proteinExistence type="predicted"/>
<dbReference type="InterPro" id="IPR027450">
    <property type="entry name" value="AlkB-like"/>
</dbReference>
<dbReference type="Gene3D" id="2.60.120.590">
    <property type="entry name" value="Alpha-ketoglutarate-dependent dioxygenase AlkB-like"/>
    <property type="match status" value="1"/>
</dbReference>